<keyword evidence="6 7" id="KW-0349">Heme</keyword>
<keyword evidence="4 7" id="KW-0560">Oxidoreductase</keyword>
<dbReference type="PANTHER" id="PTHR24305">
    <property type="entry name" value="CYTOCHROME P450"/>
    <property type="match status" value="1"/>
</dbReference>
<evidence type="ECO:0000313" key="10">
    <source>
        <dbReference type="Proteomes" id="UP000246991"/>
    </source>
</evidence>
<evidence type="ECO:0000256" key="2">
    <source>
        <dbReference type="ARBA" id="ARBA00010617"/>
    </source>
</evidence>
<sequence length="532" mass="59822">MAKIFQSTEAALRDLLPGARAQQKMGPGNTTAKYFIALLDTHPTESQWDYPLSFIPGILGVIFVYIFVKLGLHLYRTRNDTPLKDVPGPWLASCSPLYRFWYAVVKGNFHNDLTNLHRKYGNVVRIAPNEVSVWDPRAASEIYAHGDKGYPKCDMYDIALPNGFFNLAVERDIQKHAEGRRAIARDYTMTATLTAESHFDNIIRDFILALDKNFAQKGSVCDFTIWSEYFTYDMITDLVFGEAYGFCKTGLDFDGSLKDLRQMLNLSPFLSYLPWIWPITQNPWIKKIGMNHYARNVKANIMKRLNNGNFSGHRDLLDGLIESRLAAPDTASVALRAILINLVCNRDVYNAVMDELTGLKLSNPATWKELADAPLLHATVKETLRLHPPAGFNLPRAVPAGGRTVCGYHLPEGTTVGMSAWCVHANEDFWGKDALEFKPQRWLDPENAFKFDRYGLSFGQGARACLGKNIAMVQLVKVAAQILLNFEFELVDENKIREMFLLLVVLDGVKIAFKRRAGGPLDDTIGMEGVAI</sequence>
<comment type="caution">
    <text evidence="9">The sequence shown here is derived from an EMBL/GenBank/DDBJ whole genome shotgun (WGS) entry which is preliminary data.</text>
</comment>
<name>A0A317SMZ7_9PEZI</name>
<dbReference type="GO" id="GO:0020037">
    <property type="term" value="F:heme binding"/>
    <property type="evidence" value="ECO:0007669"/>
    <property type="project" value="InterPro"/>
</dbReference>
<dbReference type="Gene3D" id="1.10.630.10">
    <property type="entry name" value="Cytochrome P450"/>
    <property type="match status" value="1"/>
</dbReference>
<dbReference type="PRINTS" id="PR00465">
    <property type="entry name" value="EP450IV"/>
</dbReference>
<dbReference type="GO" id="GO:0004497">
    <property type="term" value="F:monooxygenase activity"/>
    <property type="evidence" value="ECO:0007669"/>
    <property type="project" value="UniProtKB-KW"/>
</dbReference>
<keyword evidence="8" id="KW-1133">Transmembrane helix</keyword>
<evidence type="ECO:0000256" key="8">
    <source>
        <dbReference type="SAM" id="Phobius"/>
    </source>
</evidence>
<keyword evidence="10" id="KW-1185">Reference proteome</keyword>
<feature type="binding site" description="axial binding residue" evidence="6">
    <location>
        <position position="465"/>
    </location>
    <ligand>
        <name>heme</name>
        <dbReference type="ChEBI" id="CHEBI:30413"/>
    </ligand>
    <ligandPart>
        <name>Fe</name>
        <dbReference type="ChEBI" id="CHEBI:18248"/>
    </ligandPart>
</feature>
<dbReference type="STRING" id="42249.A0A317SMZ7"/>
<dbReference type="Proteomes" id="UP000246991">
    <property type="component" value="Unassembled WGS sequence"/>
</dbReference>
<dbReference type="InterPro" id="IPR001128">
    <property type="entry name" value="Cyt_P450"/>
</dbReference>
<evidence type="ECO:0000313" key="9">
    <source>
        <dbReference type="EMBL" id="PWW75713.1"/>
    </source>
</evidence>
<gene>
    <name evidence="9" type="ORF">C7212DRAFT_363833</name>
</gene>
<dbReference type="OrthoDB" id="3934656at2759"/>
<keyword evidence="3 6" id="KW-0479">Metal-binding</keyword>
<evidence type="ECO:0000256" key="3">
    <source>
        <dbReference type="ARBA" id="ARBA00022723"/>
    </source>
</evidence>
<comment type="cofactor">
    <cofactor evidence="1 6">
        <name>heme</name>
        <dbReference type="ChEBI" id="CHEBI:30413"/>
    </cofactor>
</comment>
<dbReference type="PROSITE" id="PS00086">
    <property type="entry name" value="CYTOCHROME_P450"/>
    <property type="match status" value="1"/>
</dbReference>
<feature type="transmembrane region" description="Helical" evidence="8">
    <location>
        <begin position="50"/>
        <end position="68"/>
    </location>
</feature>
<protein>
    <submittedName>
        <fullName evidence="9">Cytochrome P450</fullName>
    </submittedName>
</protein>
<dbReference type="AlphaFoldDB" id="A0A317SMZ7"/>
<dbReference type="InterPro" id="IPR036396">
    <property type="entry name" value="Cyt_P450_sf"/>
</dbReference>
<dbReference type="PRINTS" id="PR00385">
    <property type="entry name" value="P450"/>
</dbReference>
<dbReference type="GO" id="GO:0005506">
    <property type="term" value="F:iron ion binding"/>
    <property type="evidence" value="ECO:0007669"/>
    <property type="project" value="InterPro"/>
</dbReference>
<dbReference type="Pfam" id="PF00067">
    <property type="entry name" value="p450"/>
    <property type="match status" value="1"/>
</dbReference>
<keyword evidence="5 6" id="KW-0408">Iron</keyword>
<dbReference type="SUPFAM" id="SSF48264">
    <property type="entry name" value="Cytochrome P450"/>
    <property type="match status" value="1"/>
</dbReference>
<dbReference type="PANTHER" id="PTHR24305:SF235">
    <property type="entry name" value="CYTOCHROME P450 MONOOXYGENASE APDB-RELATED"/>
    <property type="match status" value="1"/>
</dbReference>
<dbReference type="GO" id="GO:0044550">
    <property type="term" value="P:secondary metabolite biosynthetic process"/>
    <property type="evidence" value="ECO:0007669"/>
    <property type="project" value="UniProtKB-ARBA"/>
</dbReference>
<keyword evidence="7" id="KW-0503">Monooxygenase</keyword>
<proteinExistence type="inferred from homology"/>
<dbReference type="GO" id="GO:0016705">
    <property type="term" value="F:oxidoreductase activity, acting on paired donors, with incorporation or reduction of molecular oxygen"/>
    <property type="evidence" value="ECO:0007669"/>
    <property type="project" value="InterPro"/>
</dbReference>
<dbReference type="EMBL" id="PYWC01000043">
    <property type="protein sequence ID" value="PWW75713.1"/>
    <property type="molecule type" value="Genomic_DNA"/>
</dbReference>
<dbReference type="InterPro" id="IPR050121">
    <property type="entry name" value="Cytochrome_P450_monoxygenase"/>
</dbReference>
<organism evidence="9 10">
    <name type="scientific">Tuber magnatum</name>
    <name type="common">white Piedmont truffle</name>
    <dbReference type="NCBI Taxonomy" id="42249"/>
    <lineage>
        <taxon>Eukaryota</taxon>
        <taxon>Fungi</taxon>
        <taxon>Dikarya</taxon>
        <taxon>Ascomycota</taxon>
        <taxon>Pezizomycotina</taxon>
        <taxon>Pezizomycetes</taxon>
        <taxon>Pezizales</taxon>
        <taxon>Tuberaceae</taxon>
        <taxon>Tuber</taxon>
    </lineage>
</organism>
<dbReference type="InterPro" id="IPR017972">
    <property type="entry name" value="Cyt_P450_CS"/>
</dbReference>
<evidence type="ECO:0000256" key="1">
    <source>
        <dbReference type="ARBA" id="ARBA00001971"/>
    </source>
</evidence>
<evidence type="ECO:0000256" key="7">
    <source>
        <dbReference type="RuleBase" id="RU000461"/>
    </source>
</evidence>
<evidence type="ECO:0000256" key="4">
    <source>
        <dbReference type="ARBA" id="ARBA00023002"/>
    </source>
</evidence>
<keyword evidence="8" id="KW-0472">Membrane</keyword>
<accession>A0A317SMZ7</accession>
<evidence type="ECO:0000256" key="6">
    <source>
        <dbReference type="PIRSR" id="PIRSR602403-1"/>
    </source>
</evidence>
<comment type="similarity">
    <text evidence="2 7">Belongs to the cytochrome P450 family.</text>
</comment>
<keyword evidence="8" id="KW-0812">Transmembrane</keyword>
<reference evidence="9 10" key="1">
    <citation type="submission" date="2018-03" db="EMBL/GenBank/DDBJ databases">
        <title>Genomes of Pezizomycetes fungi and the evolution of truffles.</title>
        <authorList>
            <person name="Murat C."/>
            <person name="Payen T."/>
            <person name="Noel B."/>
            <person name="Kuo A."/>
            <person name="Martin F.M."/>
        </authorList>
    </citation>
    <scope>NUCLEOTIDE SEQUENCE [LARGE SCALE GENOMIC DNA]</scope>
    <source>
        <strain evidence="9">091103-1</strain>
    </source>
</reference>
<evidence type="ECO:0000256" key="5">
    <source>
        <dbReference type="ARBA" id="ARBA00023004"/>
    </source>
</evidence>
<dbReference type="InterPro" id="IPR002403">
    <property type="entry name" value="Cyt_P450_E_grp-IV"/>
</dbReference>